<sequence>MDDTQDEPVRAAKAQEAFRTISEVAESLDLPQHVLRFWESKFPQVKPLKRGGNRRYYRPADIRVLKSIKQLLHGDGYTIRGVQKLFKEQGLKATLAQADEGVMLRGGGHAPAVPADAGRVPAPATGPEGASIGPDTQTALPAGPDNDHDVQAEADGIPLLDGHEKSVLIRLLAELRALRASLD</sequence>
<dbReference type="GO" id="GO:0003677">
    <property type="term" value="F:DNA binding"/>
    <property type="evidence" value="ECO:0007669"/>
    <property type="project" value="InterPro"/>
</dbReference>
<evidence type="ECO:0000259" key="2">
    <source>
        <dbReference type="SMART" id="SM00422"/>
    </source>
</evidence>
<evidence type="ECO:0000256" key="1">
    <source>
        <dbReference type="SAM" id="MobiDB-lite"/>
    </source>
</evidence>
<dbReference type="InParanoid" id="A0A3M0CGW8"/>
<reference evidence="3 4" key="1">
    <citation type="submission" date="2018-10" db="EMBL/GenBank/DDBJ databases">
        <title>Genomic Encyclopedia of Archaeal and Bacterial Type Strains, Phase II (KMG-II): from individual species to whole genera.</title>
        <authorList>
            <person name="Goeker M."/>
        </authorList>
    </citation>
    <scope>NUCLEOTIDE SEQUENCE [LARGE SCALE GENOMIC DNA]</scope>
    <source>
        <strain evidence="3 4">DSM 25217</strain>
    </source>
</reference>
<dbReference type="SUPFAM" id="SSF46955">
    <property type="entry name" value="Putative DNA-binding domain"/>
    <property type="match status" value="1"/>
</dbReference>
<proteinExistence type="predicted"/>
<evidence type="ECO:0000313" key="3">
    <source>
        <dbReference type="EMBL" id="RMB08874.1"/>
    </source>
</evidence>
<protein>
    <submittedName>
        <fullName evidence="3">MerR-like DNA binding protein</fullName>
    </submittedName>
</protein>
<dbReference type="EMBL" id="REFR01000010">
    <property type="protein sequence ID" value="RMB08874.1"/>
    <property type="molecule type" value="Genomic_DNA"/>
</dbReference>
<dbReference type="RefSeq" id="WP_121938196.1">
    <property type="nucleotide sequence ID" value="NZ_REFR01000010.1"/>
</dbReference>
<organism evidence="3 4">
    <name type="scientific">Eilatimonas milleporae</name>
    <dbReference type="NCBI Taxonomy" id="911205"/>
    <lineage>
        <taxon>Bacteria</taxon>
        <taxon>Pseudomonadati</taxon>
        <taxon>Pseudomonadota</taxon>
        <taxon>Alphaproteobacteria</taxon>
        <taxon>Kordiimonadales</taxon>
        <taxon>Kordiimonadaceae</taxon>
        <taxon>Eilatimonas</taxon>
    </lineage>
</organism>
<dbReference type="OrthoDB" id="9810140at2"/>
<accession>A0A3M0CGW8</accession>
<dbReference type="GO" id="GO:0006355">
    <property type="term" value="P:regulation of DNA-templated transcription"/>
    <property type="evidence" value="ECO:0007669"/>
    <property type="project" value="InterPro"/>
</dbReference>
<dbReference type="InterPro" id="IPR000551">
    <property type="entry name" value="MerR-type_HTH_dom"/>
</dbReference>
<dbReference type="Pfam" id="PF13411">
    <property type="entry name" value="MerR_1"/>
    <property type="match status" value="1"/>
</dbReference>
<comment type="caution">
    <text evidence="3">The sequence shown here is derived from an EMBL/GenBank/DDBJ whole genome shotgun (WGS) entry which is preliminary data.</text>
</comment>
<dbReference type="Gene3D" id="1.10.1660.10">
    <property type="match status" value="1"/>
</dbReference>
<dbReference type="SMART" id="SM00422">
    <property type="entry name" value="HTH_MERR"/>
    <property type="match status" value="1"/>
</dbReference>
<name>A0A3M0CGW8_9PROT</name>
<keyword evidence="4" id="KW-1185">Reference proteome</keyword>
<gene>
    <name evidence="3" type="ORF">BXY39_1521</name>
</gene>
<feature type="region of interest" description="Disordered" evidence="1">
    <location>
        <begin position="121"/>
        <end position="152"/>
    </location>
</feature>
<feature type="domain" description="HTH merR-type" evidence="2">
    <location>
        <begin position="20"/>
        <end position="89"/>
    </location>
</feature>
<evidence type="ECO:0000313" key="4">
    <source>
        <dbReference type="Proteomes" id="UP000271227"/>
    </source>
</evidence>
<dbReference type="CDD" id="cd04765">
    <property type="entry name" value="HTH_MlrA-like_sg2"/>
    <property type="match status" value="1"/>
</dbReference>
<dbReference type="InterPro" id="IPR009061">
    <property type="entry name" value="DNA-bd_dom_put_sf"/>
</dbReference>
<dbReference type="AlphaFoldDB" id="A0A3M0CGW8"/>
<dbReference type="Proteomes" id="UP000271227">
    <property type="component" value="Unassembled WGS sequence"/>
</dbReference>